<organism evidence="1 2">
    <name type="scientific">Phormidium nigroviride PCC 7112</name>
    <dbReference type="NCBI Taxonomy" id="179408"/>
    <lineage>
        <taxon>Bacteria</taxon>
        <taxon>Bacillati</taxon>
        <taxon>Cyanobacteriota</taxon>
        <taxon>Cyanophyceae</taxon>
        <taxon>Oscillatoriophycideae</taxon>
        <taxon>Oscillatoriales</taxon>
        <taxon>Oscillatoriaceae</taxon>
        <taxon>Phormidium</taxon>
    </lineage>
</organism>
<keyword evidence="2" id="KW-1185">Reference proteome</keyword>
<accession>K9VFB6</accession>
<name>K9VFB6_9CYAN</name>
<sequence>MAAQRAKQEIFAGKAQPLDIDIDLEIPTLADYPSRREFMQLPLEERRIILAKQAEGMLQHYQEDREWQE</sequence>
<proteinExistence type="predicted"/>
<dbReference type="AlphaFoldDB" id="K9VFB6"/>
<dbReference type="RefSeq" id="WP_015175522.1">
    <property type="nucleotide sequence ID" value="NC_019729.1"/>
</dbReference>
<dbReference type="STRING" id="179408.Osc7112_1711"/>
<dbReference type="KEGG" id="oni:Osc7112_1711"/>
<evidence type="ECO:0000313" key="2">
    <source>
        <dbReference type="Proteomes" id="UP000010478"/>
    </source>
</evidence>
<dbReference type="EMBL" id="CP003614">
    <property type="protein sequence ID" value="AFZ06204.1"/>
    <property type="molecule type" value="Genomic_DNA"/>
</dbReference>
<dbReference type="HOGENOM" id="CLU_2771909_0_0_3"/>
<protein>
    <submittedName>
        <fullName evidence="1">Uncharacterized protein</fullName>
    </submittedName>
</protein>
<evidence type="ECO:0000313" key="1">
    <source>
        <dbReference type="EMBL" id="AFZ06204.1"/>
    </source>
</evidence>
<dbReference type="PATRIC" id="fig|179408.3.peg.2080"/>
<gene>
    <name evidence="1" type="ORF">Osc7112_1711</name>
</gene>
<reference evidence="1 2" key="1">
    <citation type="submission" date="2012-05" db="EMBL/GenBank/DDBJ databases">
        <title>Finished chromosome of genome of Oscillatoria sp. PCC 7112.</title>
        <authorList>
            <consortium name="US DOE Joint Genome Institute"/>
            <person name="Gugger M."/>
            <person name="Coursin T."/>
            <person name="Rippka R."/>
            <person name="Tandeau De Marsac N."/>
            <person name="Huntemann M."/>
            <person name="Wei C.-L."/>
            <person name="Han J."/>
            <person name="Detter J.C."/>
            <person name="Han C."/>
            <person name="Tapia R."/>
            <person name="Davenport K."/>
            <person name="Daligault H."/>
            <person name="Erkkila T."/>
            <person name="Gu W."/>
            <person name="Munk A.C.C."/>
            <person name="Teshima H."/>
            <person name="Xu Y."/>
            <person name="Chain P."/>
            <person name="Chen A."/>
            <person name="Krypides N."/>
            <person name="Mavromatis K."/>
            <person name="Markowitz V."/>
            <person name="Szeto E."/>
            <person name="Ivanova N."/>
            <person name="Mikhailova N."/>
            <person name="Ovchinnikova G."/>
            <person name="Pagani I."/>
            <person name="Pati A."/>
            <person name="Goodwin L."/>
            <person name="Peters L."/>
            <person name="Pitluck S."/>
            <person name="Woyke T."/>
            <person name="Kerfeld C."/>
        </authorList>
    </citation>
    <scope>NUCLEOTIDE SEQUENCE [LARGE SCALE GENOMIC DNA]</scope>
    <source>
        <strain evidence="1 2">PCC 7112</strain>
    </source>
</reference>
<dbReference type="Proteomes" id="UP000010478">
    <property type="component" value="Chromosome"/>
</dbReference>